<dbReference type="EMBL" id="CP080429">
    <property type="protein sequence ID" value="QYJ68116.1"/>
    <property type="molecule type" value="Genomic_DNA"/>
</dbReference>
<keyword evidence="3" id="KW-1185">Reference proteome</keyword>
<reference evidence="2 3" key="1">
    <citation type="submission" date="2021-07" db="EMBL/GenBank/DDBJ databases">
        <title>Flavobacterium WSW3-B6 sp.nov, isolated from seaweed.</title>
        <authorList>
            <person name="Muhammad N."/>
            <person name="Ho H."/>
            <person name="Lee Y.-J."/>
            <person name="Nguyen T."/>
            <person name="Ho J."/>
            <person name="Kim S.-G."/>
        </authorList>
    </citation>
    <scope>NUCLEOTIDE SEQUENCE [LARGE SCALE GENOMIC DNA]</scope>
    <source>
        <strain evidence="2 3">WSW3-B6</strain>
    </source>
</reference>
<dbReference type="RefSeq" id="WP_220640460.1">
    <property type="nucleotide sequence ID" value="NZ_CP080429.1"/>
</dbReference>
<sequence>MKKLLFVIALLLIVGWIVGSFVYHIASALIHLLLIIAIVMIVLGLIKRKG</sequence>
<name>A0ABX8V5K5_9FLAO</name>
<dbReference type="Proteomes" id="UP000825381">
    <property type="component" value="Chromosome"/>
</dbReference>
<dbReference type="InterPro" id="IPR043727">
    <property type="entry name" value="Lmo0937-like"/>
</dbReference>
<keyword evidence="1" id="KW-1133">Transmembrane helix</keyword>
<dbReference type="NCBIfam" id="NF033488">
    <property type="entry name" value="lmo0937_fam_TM"/>
    <property type="match status" value="1"/>
</dbReference>
<organism evidence="2 3">
    <name type="scientific">Flavobacterium litorale</name>
    <dbReference type="NCBI Taxonomy" id="2856519"/>
    <lineage>
        <taxon>Bacteria</taxon>
        <taxon>Pseudomonadati</taxon>
        <taxon>Bacteroidota</taxon>
        <taxon>Flavobacteriia</taxon>
        <taxon>Flavobacteriales</taxon>
        <taxon>Flavobacteriaceae</taxon>
        <taxon>Flavobacterium</taxon>
    </lineage>
</organism>
<evidence type="ECO:0000256" key="1">
    <source>
        <dbReference type="SAM" id="Phobius"/>
    </source>
</evidence>
<dbReference type="Pfam" id="PF18919">
    <property type="entry name" value="DUF5670"/>
    <property type="match status" value="1"/>
</dbReference>
<keyword evidence="1" id="KW-0812">Transmembrane</keyword>
<proteinExistence type="predicted"/>
<evidence type="ECO:0000313" key="2">
    <source>
        <dbReference type="EMBL" id="QYJ68116.1"/>
    </source>
</evidence>
<feature type="transmembrane region" description="Helical" evidence="1">
    <location>
        <begin position="29"/>
        <end position="46"/>
    </location>
</feature>
<protein>
    <submittedName>
        <fullName evidence="2">Lmo0937 family membrane protein</fullName>
    </submittedName>
</protein>
<accession>A0ABX8V5K5</accession>
<gene>
    <name evidence="2" type="ORF">K1I41_11390</name>
</gene>
<evidence type="ECO:0000313" key="3">
    <source>
        <dbReference type="Proteomes" id="UP000825381"/>
    </source>
</evidence>
<keyword evidence="1" id="KW-0472">Membrane</keyword>